<evidence type="ECO:0000313" key="4">
    <source>
        <dbReference type="Proteomes" id="UP001320170"/>
    </source>
</evidence>
<protein>
    <recommendedName>
        <fullName evidence="1">UPF0310 protein LXO92_10945</fullName>
    </recommendedName>
</protein>
<proteinExistence type="inferred from homology"/>
<dbReference type="Proteomes" id="UP001320170">
    <property type="component" value="Unassembled WGS sequence"/>
</dbReference>
<dbReference type="RefSeq" id="WP_232890975.1">
    <property type="nucleotide sequence ID" value="NZ_JAJSPM010000008.1"/>
</dbReference>
<dbReference type="HAMAP" id="MF_00771">
    <property type="entry name" value="UPF0310"/>
    <property type="match status" value="1"/>
</dbReference>
<dbReference type="CDD" id="cd21132">
    <property type="entry name" value="EVE-like"/>
    <property type="match status" value="1"/>
</dbReference>
<dbReference type="Pfam" id="PF01878">
    <property type="entry name" value="EVE"/>
    <property type="match status" value="1"/>
</dbReference>
<accession>A0ABS8X5M8</accession>
<comment type="similarity">
    <text evidence="1">Belongs to the UPF0310 family.</text>
</comment>
<evidence type="ECO:0000256" key="1">
    <source>
        <dbReference type="HAMAP-Rule" id="MF_00771"/>
    </source>
</evidence>
<dbReference type="Gene3D" id="3.10.590.10">
    <property type="entry name" value="ph1033 like domains"/>
    <property type="match status" value="1"/>
</dbReference>
<dbReference type="NCBIfam" id="NF002616">
    <property type="entry name" value="PRK02268.1-2"/>
    <property type="match status" value="1"/>
</dbReference>
<dbReference type="InterPro" id="IPR022996">
    <property type="entry name" value="UPF0310"/>
</dbReference>
<feature type="domain" description="EVE" evidence="2">
    <location>
        <begin position="6"/>
        <end position="134"/>
    </location>
</feature>
<name>A0ABS8X5M8_9GAMM</name>
<gene>
    <name evidence="3" type="ORF">LXO92_10945</name>
</gene>
<reference evidence="3 4" key="1">
    <citation type="journal article" date="2024" name="Pathogens">
        <title>Characterization of a Novel Species of Legionella Isolated from a Healthcare Facility: Legionella resiliens sp. nov.</title>
        <authorList>
            <person name="Cristino S."/>
            <person name="Pascale M.R."/>
            <person name="Marino F."/>
            <person name="Derelitto C."/>
            <person name="Salaris S."/>
            <person name="Orsini M."/>
            <person name="Squarzoni S."/>
            <person name="Grottola A."/>
            <person name="Girolamini L."/>
        </authorList>
    </citation>
    <scope>NUCLEOTIDE SEQUENCE [LARGE SCALE GENOMIC DNA]</scope>
    <source>
        <strain evidence="3 4">8cVS16</strain>
    </source>
</reference>
<dbReference type="SUPFAM" id="SSF88697">
    <property type="entry name" value="PUA domain-like"/>
    <property type="match status" value="1"/>
</dbReference>
<evidence type="ECO:0000313" key="3">
    <source>
        <dbReference type="EMBL" id="MCE3532892.1"/>
    </source>
</evidence>
<dbReference type="InterPro" id="IPR002740">
    <property type="entry name" value="EVE_domain"/>
</dbReference>
<keyword evidence="4" id="KW-1185">Reference proteome</keyword>
<organism evidence="3 4">
    <name type="scientific">Legionella resiliens</name>
    <dbReference type="NCBI Taxonomy" id="2905958"/>
    <lineage>
        <taxon>Bacteria</taxon>
        <taxon>Pseudomonadati</taxon>
        <taxon>Pseudomonadota</taxon>
        <taxon>Gammaproteobacteria</taxon>
        <taxon>Legionellales</taxon>
        <taxon>Legionellaceae</taxon>
        <taxon>Legionella</taxon>
    </lineage>
</organism>
<evidence type="ECO:0000259" key="2">
    <source>
        <dbReference type="Pfam" id="PF01878"/>
    </source>
</evidence>
<sequence length="143" mass="16416">MMSKNWLAVACVEHVRLGKYIGVMQVCHGKLAPLKRIKPNDVIIYYSPTTSFQGKDTLRSFTAIGIVSPGEPYQVTTNPDFRPFRRHVHWAKALEIPIAPLLNYLDFTRNNKNWGYQLRYGLIQMSEHDKLIIVCHADSMVIT</sequence>
<dbReference type="EMBL" id="JAJTND010000004">
    <property type="protein sequence ID" value="MCE3532892.1"/>
    <property type="molecule type" value="Genomic_DNA"/>
</dbReference>
<dbReference type="InterPro" id="IPR015947">
    <property type="entry name" value="PUA-like_sf"/>
</dbReference>
<comment type="caution">
    <text evidence="3">The sequence shown here is derived from an EMBL/GenBank/DDBJ whole genome shotgun (WGS) entry which is preliminary data.</text>
</comment>